<comment type="cofactor">
    <cofactor evidence="1">
        <name>Zn(2+)</name>
        <dbReference type="ChEBI" id="CHEBI:29105"/>
    </cofactor>
</comment>
<evidence type="ECO:0000259" key="5">
    <source>
        <dbReference type="Pfam" id="PF01979"/>
    </source>
</evidence>
<dbReference type="EC" id="3.5.2.-" evidence="6"/>
<dbReference type="NCBIfam" id="TIGR02033">
    <property type="entry name" value="D-hydantoinase"/>
    <property type="match status" value="1"/>
</dbReference>
<sequence length="470" mass="52491">MDVVIKNGILVNADGKTEMDIGIEAEKIVALGKNLSGRKTIDANGKYLIPGGIDVHTHLETVFGGNQTADDFLSGHLGAIAGGTTSHINFCFPNPGQSLHATLANWQQKVRSKSLIDYGFHLVIREESHLEELPMLLEKGVSSIKCFLAYKDTLQIDEELFFKTVEKAKEHGLLTMVHAENGNIIDYLIKKALANQLISPIFHARTRPPELESQSIHFAASVASMLNAPLYIVHVSSIKGLEEIRRAKERGTDLWAETCPQYLFFTEADLERKGHTPGLEHFEGAKWICSPPLRKQEDQMALWEGLRLGLIDVVSTDHCSFHFSSQKTRGLSDFSKIPNGVPGIEERMALLFHYGCNQRNLPMERFVSLTAEIPAFLFGLEGQKGRLAEGYDADIVLWNPNKRQILSVDSHHIQLDYNLYEGFTIEGGAEMVMLRGKIIYANGQFSVEQGNGKYLFRSSYKHSLNHDAKS</sequence>
<dbReference type="InterPro" id="IPR011059">
    <property type="entry name" value="Metal-dep_hydrolase_composite"/>
</dbReference>
<dbReference type="InterPro" id="IPR050378">
    <property type="entry name" value="Metallo-dep_Hydrolases_sf"/>
</dbReference>
<protein>
    <submittedName>
        <fullName evidence="6">D-hydantoinase</fullName>
        <ecNumber evidence="6">3.5.2.-</ecNumber>
    </submittedName>
</protein>
<keyword evidence="3" id="KW-0479">Metal-binding</keyword>
<dbReference type="PANTHER" id="PTHR11647:SF1">
    <property type="entry name" value="COLLAPSIN RESPONSE MEDIATOR PROTEIN"/>
    <property type="match status" value="1"/>
</dbReference>
<dbReference type="SUPFAM" id="SSF51338">
    <property type="entry name" value="Composite domain of metallo-dependent hydrolases"/>
    <property type="match status" value="1"/>
</dbReference>
<dbReference type="InterPro" id="IPR011778">
    <property type="entry name" value="Hydantoinase/dihydroPyrase"/>
</dbReference>
<name>A0ABM9IF21_9BACT</name>
<dbReference type="EMBL" id="OX458932">
    <property type="protein sequence ID" value="CAI9086301.1"/>
    <property type="molecule type" value="Genomic_DNA"/>
</dbReference>
<evidence type="ECO:0000313" key="7">
    <source>
        <dbReference type="Proteomes" id="UP001161497"/>
    </source>
</evidence>
<dbReference type="SUPFAM" id="SSF51556">
    <property type="entry name" value="Metallo-dependent hydrolases"/>
    <property type="match status" value="1"/>
</dbReference>
<evidence type="ECO:0000256" key="1">
    <source>
        <dbReference type="ARBA" id="ARBA00001947"/>
    </source>
</evidence>
<dbReference type="Proteomes" id="UP001161497">
    <property type="component" value="Chromosome"/>
</dbReference>
<evidence type="ECO:0000256" key="4">
    <source>
        <dbReference type="ARBA" id="ARBA00022801"/>
    </source>
</evidence>
<dbReference type="Gene3D" id="2.30.40.10">
    <property type="entry name" value="Urease, subunit C, domain 1"/>
    <property type="match status" value="1"/>
</dbReference>
<gene>
    <name evidence="6" type="primary">hyuA</name>
    <name evidence="6" type="ORF">MFUM_1980</name>
</gene>
<keyword evidence="4 6" id="KW-0378">Hydrolase</keyword>
<comment type="similarity">
    <text evidence="2">Belongs to the metallo-dependent hydrolases superfamily. Hydantoinase/dihydropyrimidinase family.</text>
</comment>
<feature type="domain" description="Amidohydrolase-related" evidence="5">
    <location>
        <begin position="47"/>
        <end position="438"/>
    </location>
</feature>
<evidence type="ECO:0000313" key="6">
    <source>
        <dbReference type="EMBL" id="CAI9086301.1"/>
    </source>
</evidence>
<evidence type="ECO:0000256" key="2">
    <source>
        <dbReference type="ARBA" id="ARBA00008829"/>
    </source>
</evidence>
<proteinExistence type="inferred from homology"/>
<dbReference type="Gene3D" id="3.20.20.140">
    <property type="entry name" value="Metal-dependent hydrolases"/>
    <property type="match status" value="1"/>
</dbReference>
<organism evidence="6 7">
    <name type="scientific">Candidatus Methylacidiphilum fumarolicum</name>
    <dbReference type="NCBI Taxonomy" id="591154"/>
    <lineage>
        <taxon>Bacteria</taxon>
        <taxon>Pseudomonadati</taxon>
        <taxon>Verrucomicrobiota</taxon>
        <taxon>Methylacidiphilae</taxon>
        <taxon>Methylacidiphilales</taxon>
        <taxon>Methylacidiphilaceae</taxon>
        <taxon>Methylacidiphilum (ex Ratnadevi et al. 2023)</taxon>
    </lineage>
</organism>
<dbReference type="PANTHER" id="PTHR11647">
    <property type="entry name" value="HYDRANTOINASE/DIHYDROPYRIMIDINASE FAMILY MEMBER"/>
    <property type="match status" value="1"/>
</dbReference>
<reference evidence="6" key="1">
    <citation type="submission" date="2023-03" db="EMBL/GenBank/DDBJ databases">
        <authorList>
            <person name="Cremers G."/>
            <person name="Picone N."/>
        </authorList>
    </citation>
    <scope>NUCLEOTIDE SEQUENCE</scope>
    <source>
        <strain evidence="6">Sample_alias</strain>
    </source>
</reference>
<dbReference type="CDD" id="cd01314">
    <property type="entry name" value="D-HYD"/>
    <property type="match status" value="1"/>
</dbReference>
<dbReference type="InterPro" id="IPR032466">
    <property type="entry name" value="Metal_Hydrolase"/>
</dbReference>
<accession>A0ABM9IF21</accession>
<dbReference type="RefSeq" id="WP_009059339.1">
    <property type="nucleotide sequence ID" value="NZ_JAHXRZ010000007.1"/>
</dbReference>
<keyword evidence="7" id="KW-1185">Reference proteome</keyword>
<dbReference type="InterPro" id="IPR006680">
    <property type="entry name" value="Amidohydro-rel"/>
</dbReference>
<dbReference type="GO" id="GO:0016787">
    <property type="term" value="F:hydrolase activity"/>
    <property type="evidence" value="ECO:0007669"/>
    <property type="project" value="UniProtKB-KW"/>
</dbReference>
<dbReference type="Pfam" id="PF01979">
    <property type="entry name" value="Amidohydro_1"/>
    <property type="match status" value="1"/>
</dbReference>
<evidence type="ECO:0000256" key="3">
    <source>
        <dbReference type="ARBA" id="ARBA00022723"/>
    </source>
</evidence>